<dbReference type="EMBL" id="CP029190">
    <property type="protein sequence ID" value="QES52012.1"/>
    <property type="molecule type" value="Genomic_DNA"/>
</dbReference>
<reference evidence="2 3" key="1">
    <citation type="submission" date="2018-05" db="EMBL/GenBank/DDBJ databases">
        <title>Streptomyces venezuelae.</title>
        <authorList>
            <person name="Kim W."/>
            <person name="Lee N."/>
            <person name="Cho B.-K."/>
        </authorList>
    </citation>
    <scope>NUCLEOTIDE SEQUENCE [LARGE SCALE GENOMIC DNA]</scope>
    <source>
        <strain evidence="2 3">ATCC 21782</strain>
    </source>
</reference>
<protein>
    <submittedName>
        <fullName evidence="2">Uncharacterized protein</fullName>
    </submittedName>
</protein>
<dbReference type="AlphaFoldDB" id="A0A5P2DA26"/>
<dbReference type="Proteomes" id="UP000325211">
    <property type="component" value="Chromosome"/>
</dbReference>
<dbReference type="OrthoDB" id="5379188at2"/>
<name>A0A5P2DA26_STRVZ</name>
<evidence type="ECO:0000313" key="2">
    <source>
        <dbReference type="EMBL" id="QES52012.1"/>
    </source>
</evidence>
<evidence type="ECO:0000313" key="3">
    <source>
        <dbReference type="Proteomes" id="UP000325211"/>
    </source>
</evidence>
<proteinExistence type="predicted"/>
<sequence length="112" mass="12619">MPARADGLVITPSPDESGDLPPIMEYTLRTDSTARESDKPVVHLNLIEEPDVPPRQWMNQTDGTSAAFQVPEVSQQAISMHDERQATNLAYTWLARDLHAIGWLENRSPYFD</sequence>
<organism evidence="2 3">
    <name type="scientific">Streptomyces venezuelae</name>
    <dbReference type="NCBI Taxonomy" id="54571"/>
    <lineage>
        <taxon>Bacteria</taxon>
        <taxon>Bacillati</taxon>
        <taxon>Actinomycetota</taxon>
        <taxon>Actinomycetes</taxon>
        <taxon>Kitasatosporales</taxon>
        <taxon>Streptomycetaceae</taxon>
        <taxon>Streptomyces</taxon>
    </lineage>
</organism>
<evidence type="ECO:0000256" key="1">
    <source>
        <dbReference type="SAM" id="MobiDB-lite"/>
    </source>
</evidence>
<accession>A0A5P2DA26</accession>
<feature type="region of interest" description="Disordered" evidence="1">
    <location>
        <begin position="1"/>
        <end position="22"/>
    </location>
</feature>
<gene>
    <name evidence="2" type="ORF">DEJ50_33545</name>
</gene>